<evidence type="ECO:0000313" key="1">
    <source>
        <dbReference type="EMBL" id="VFS56644.1"/>
    </source>
</evidence>
<reference evidence="1 2" key="1">
    <citation type="submission" date="2019-03" db="EMBL/GenBank/DDBJ databases">
        <authorList>
            <consortium name="Pathogen Informatics"/>
        </authorList>
    </citation>
    <scope>NUCLEOTIDE SEQUENCE [LARGE SCALE GENOMIC DNA]</scope>
    <source>
        <strain evidence="1 2">NCTC12998</strain>
    </source>
</reference>
<accession>A0A485A709</accession>
<dbReference type="AlphaFoldDB" id="A0A485A709"/>
<dbReference type="Proteomes" id="UP000345637">
    <property type="component" value="Unassembled WGS sequence"/>
</dbReference>
<organism evidence="1 2">
    <name type="scientific">Raoultella planticola</name>
    <name type="common">Klebsiella planticola</name>
    <dbReference type="NCBI Taxonomy" id="575"/>
    <lineage>
        <taxon>Bacteria</taxon>
        <taxon>Pseudomonadati</taxon>
        <taxon>Pseudomonadota</taxon>
        <taxon>Gammaproteobacteria</taxon>
        <taxon>Enterobacterales</taxon>
        <taxon>Enterobacteriaceae</taxon>
        <taxon>Klebsiella/Raoultella group</taxon>
        <taxon>Raoultella</taxon>
    </lineage>
</organism>
<evidence type="ECO:0000313" key="2">
    <source>
        <dbReference type="Proteomes" id="UP000345637"/>
    </source>
</evidence>
<protein>
    <submittedName>
        <fullName evidence="1">Uncharacterized protein conserved in bacteria</fullName>
    </submittedName>
</protein>
<dbReference type="EMBL" id="CAADJE010000002">
    <property type="protein sequence ID" value="VFS56644.1"/>
    <property type="molecule type" value="Genomic_DNA"/>
</dbReference>
<proteinExistence type="predicted"/>
<sequence>MLINQCMADKTVERESFLASLLQCEDGDQSCPLPPRQLTYPDTFNDHPLDVLYGLLKKRLVAQRCAGDRPQSAWQNRRNVEWWPQIMKIRC</sequence>
<gene>
    <name evidence="1" type="ORF">NCTC12998_00460</name>
</gene>
<name>A0A485A709_RAOPL</name>